<evidence type="ECO:0000256" key="4">
    <source>
        <dbReference type="ARBA" id="ARBA00023136"/>
    </source>
</evidence>
<evidence type="ECO:0000256" key="3">
    <source>
        <dbReference type="ARBA" id="ARBA00022989"/>
    </source>
</evidence>
<dbReference type="GO" id="GO:0016020">
    <property type="term" value="C:membrane"/>
    <property type="evidence" value="ECO:0007669"/>
    <property type="project" value="UniProtKB-SubCell"/>
</dbReference>
<dbReference type="AlphaFoldDB" id="A0A5Y1YE59"/>
<protein>
    <submittedName>
        <fullName evidence="6">Type IV secretion system protein VirB3</fullName>
    </submittedName>
</protein>
<feature type="transmembrane region" description="Helical" evidence="5">
    <location>
        <begin position="20"/>
        <end position="42"/>
    </location>
</feature>
<name>A0A5Y1YE59_SALDZ</name>
<gene>
    <name evidence="6" type="ORF">CTQ69_22950</name>
</gene>
<evidence type="ECO:0000313" key="6">
    <source>
        <dbReference type="EMBL" id="ECC3916776.1"/>
    </source>
</evidence>
<dbReference type="InterPro" id="IPR007792">
    <property type="entry name" value="T4SS_VirB3/TrbD/AvhB"/>
</dbReference>
<reference evidence="6" key="1">
    <citation type="submission" date="2018-08" db="EMBL/GenBank/DDBJ databases">
        <authorList>
            <person name="Ashton P.M."/>
            <person name="Dallman T."/>
            <person name="Nair S."/>
            <person name="De Pinna E."/>
            <person name="Peters T."/>
            <person name="Grant K."/>
        </authorList>
    </citation>
    <scope>NUCLEOTIDE SEQUENCE [LARGE SCALE GENOMIC DNA]</scope>
    <source>
        <strain evidence="6">294779</strain>
    </source>
</reference>
<comment type="caution">
    <text evidence="6">The sequence shown here is derived from an EMBL/GenBank/DDBJ whole genome shotgun (WGS) entry which is preliminary data.</text>
</comment>
<evidence type="ECO:0000256" key="5">
    <source>
        <dbReference type="SAM" id="Phobius"/>
    </source>
</evidence>
<sequence>MDSANLKTLYLSYNGFNRPAMFRGIPLIPFVLCLIALLLSFFIGVLTIGFYGLILPAIIIGVMMAIKQMCADDPNAMTLKFLQFKGLALKGFKSGNILKVE</sequence>
<evidence type="ECO:0000256" key="2">
    <source>
        <dbReference type="ARBA" id="ARBA00022692"/>
    </source>
</evidence>
<dbReference type="Proteomes" id="UP000839735">
    <property type="component" value="Unassembled WGS sequence"/>
</dbReference>
<keyword evidence="2 5" id="KW-0812">Transmembrane</keyword>
<dbReference type="Pfam" id="PF05101">
    <property type="entry name" value="VirB3"/>
    <property type="match status" value="1"/>
</dbReference>
<accession>A0A5Y1YE59</accession>
<proteinExistence type="predicted"/>
<keyword evidence="4 5" id="KW-0472">Membrane</keyword>
<dbReference type="EMBL" id="AAIBIC010000038">
    <property type="protein sequence ID" value="ECC3916776.1"/>
    <property type="molecule type" value="Genomic_DNA"/>
</dbReference>
<keyword evidence="3 5" id="KW-1133">Transmembrane helix</keyword>
<comment type="subcellular location">
    <subcellularLocation>
        <location evidence="1">Membrane</location>
    </subcellularLocation>
</comment>
<evidence type="ECO:0000256" key="1">
    <source>
        <dbReference type="ARBA" id="ARBA00004370"/>
    </source>
</evidence>
<organism evidence="6">
    <name type="scientific">Salmonella diarizonae</name>
    <dbReference type="NCBI Taxonomy" id="59204"/>
    <lineage>
        <taxon>Bacteria</taxon>
        <taxon>Pseudomonadati</taxon>
        <taxon>Pseudomonadota</taxon>
        <taxon>Gammaproteobacteria</taxon>
        <taxon>Enterobacterales</taxon>
        <taxon>Enterobacteriaceae</taxon>
        <taxon>Salmonella</taxon>
    </lineage>
</organism>
<feature type="transmembrane region" description="Helical" evidence="5">
    <location>
        <begin position="48"/>
        <end position="66"/>
    </location>
</feature>